<dbReference type="Gene3D" id="3.40.50.720">
    <property type="entry name" value="NAD(P)-binding Rossmann-like Domain"/>
    <property type="match status" value="1"/>
</dbReference>
<dbReference type="SUPFAM" id="SSF51735">
    <property type="entry name" value="NAD(P)-binding Rossmann-fold domains"/>
    <property type="match status" value="1"/>
</dbReference>
<keyword evidence="3" id="KW-0560">Oxidoreductase</keyword>
<reference evidence="4 5" key="1">
    <citation type="submission" date="2014-09" db="EMBL/GenBank/DDBJ databases">
        <title>Genome sequencing and annotation of Bacillus Okhensis strain Kh10-101T.</title>
        <authorList>
            <person name="Prakash J.S."/>
        </authorList>
    </citation>
    <scope>NUCLEOTIDE SEQUENCE [LARGE SCALE GENOMIC DNA]</scope>
    <source>
        <strain evidence="5">Kh10-101T</strain>
    </source>
</reference>
<evidence type="ECO:0000313" key="4">
    <source>
        <dbReference type="EMBL" id="KHF41902.1"/>
    </source>
</evidence>
<comment type="caution">
    <text evidence="4">The sequence shown here is derived from an EMBL/GenBank/DDBJ whole genome shotgun (WGS) entry which is preliminary data.</text>
</comment>
<dbReference type="EMBL" id="JRJU01000001">
    <property type="protein sequence ID" value="KHF41902.1"/>
    <property type="molecule type" value="Genomic_DNA"/>
</dbReference>
<evidence type="ECO:0000256" key="3">
    <source>
        <dbReference type="ARBA" id="ARBA00023002"/>
    </source>
</evidence>
<dbReference type="RefSeq" id="WP_034625070.1">
    <property type="nucleotide sequence ID" value="NZ_JRJU01000001.1"/>
</dbReference>
<protein>
    <submittedName>
        <fullName evidence="4">3-oxoacyl-ACP reductase</fullName>
    </submittedName>
</protein>
<dbReference type="InterPro" id="IPR002347">
    <property type="entry name" value="SDR_fam"/>
</dbReference>
<comment type="subunit">
    <text evidence="2">Homotetramer.</text>
</comment>
<dbReference type="InterPro" id="IPR036291">
    <property type="entry name" value="NAD(P)-bd_dom_sf"/>
</dbReference>
<dbReference type="PRINTS" id="PR00080">
    <property type="entry name" value="SDRFAMILY"/>
</dbReference>
<sequence length="258" mass="28549">MDIQLQHKVVLVTGSSRGIGAAIATSFAQQGATVIINYLKSKEQAEQLADHLMNAYDIEAMAVQGDVTNELEVKGMIDDIIAEFDSIDIVVNNALHAYTFDPDRRKLAWDLDWEDYQLQIDGALKGTFNVCKHVIPFMKERKFGRMINMVSNLVYRPVVPYHDYNTAKGAVLTYSQNLAVDLGSFGITVNCVAPGLVYPTDASRTTKEEVKELIKSQTPLRRIAKPEDVVGSVLFFASGWSSFVTGQCMVVDGGFVMK</sequence>
<dbReference type="eggNOG" id="COG1028">
    <property type="taxonomic scope" value="Bacteria"/>
</dbReference>
<accession>A0A0B0IM29</accession>
<organism evidence="4 5">
    <name type="scientific">Halalkalibacter okhensis</name>
    <dbReference type="NCBI Taxonomy" id="333138"/>
    <lineage>
        <taxon>Bacteria</taxon>
        <taxon>Bacillati</taxon>
        <taxon>Bacillota</taxon>
        <taxon>Bacilli</taxon>
        <taxon>Bacillales</taxon>
        <taxon>Bacillaceae</taxon>
        <taxon>Halalkalibacter</taxon>
    </lineage>
</organism>
<dbReference type="PROSITE" id="PS00061">
    <property type="entry name" value="ADH_SHORT"/>
    <property type="match status" value="1"/>
</dbReference>
<dbReference type="PANTHER" id="PTHR43639:SF1">
    <property type="entry name" value="SHORT-CHAIN DEHYDROGENASE_REDUCTASE FAMILY PROTEIN"/>
    <property type="match status" value="1"/>
</dbReference>
<comment type="similarity">
    <text evidence="1">Belongs to the short-chain dehydrogenases/reductases (SDR) family.</text>
</comment>
<gene>
    <name evidence="4" type="ORF">LQ50_01020</name>
</gene>
<dbReference type="GO" id="GO:0016491">
    <property type="term" value="F:oxidoreductase activity"/>
    <property type="evidence" value="ECO:0007669"/>
    <property type="project" value="UniProtKB-KW"/>
</dbReference>
<keyword evidence="5" id="KW-1185">Reference proteome</keyword>
<evidence type="ECO:0000256" key="2">
    <source>
        <dbReference type="ARBA" id="ARBA00011881"/>
    </source>
</evidence>
<proteinExistence type="inferred from homology"/>
<dbReference type="Pfam" id="PF13561">
    <property type="entry name" value="adh_short_C2"/>
    <property type="match status" value="1"/>
</dbReference>
<dbReference type="Proteomes" id="UP000030832">
    <property type="component" value="Unassembled WGS sequence"/>
</dbReference>
<dbReference type="PRINTS" id="PR00081">
    <property type="entry name" value="GDHRDH"/>
</dbReference>
<evidence type="ECO:0000256" key="1">
    <source>
        <dbReference type="ARBA" id="ARBA00006484"/>
    </source>
</evidence>
<evidence type="ECO:0000313" key="5">
    <source>
        <dbReference type="Proteomes" id="UP000030832"/>
    </source>
</evidence>
<dbReference type="InterPro" id="IPR020904">
    <property type="entry name" value="Sc_DH/Rdtase_CS"/>
</dbReference>
<dbReference type="OrthoDB" id="9803333at2"/>
<dbReference type="NCBIfam" id="NF006393">
    <property type="entry name" value="PRK08642.1"/>
    <property type="match status" value="1"/>
</dbReference>
<name>A0A0B0IM29_9BACI</name>
<dbReference type="FunFam" id="3.40.50.720:FF:000173">
    <property type="entry name" value="3-oxoacyl-[acyl-carrier protein] reductase"/>
    <property type="match status" value="1"/>
</dbReference>
<dbReference type="AlphaFoldDB" id="A0A0B0IM29"/>
<dbReference type="PANTHER" id="PTHR43639">
    <property type="entry name" value="OXIDOREDUCTASE, SHORT-CHAIN DEHYDROGENASE/REDUCTASE FAMILY (AFU_ORTHOLOGUE AFUA_5G02870)"/>
    <property type="match status" value="1"/>
</dbReference>
<dbReference type="STRING" id="333138.LQ50_01020"/>